<evidence type="ECO:0000313" key="2">
    <source>
        <dbReference type="EMBL" id="CEK67798.1"/>
    </source>
</evidence>
<proteinExistence type="predicted"/>
<dbReference type="EMBL" id="HACG01020933">
    <property type="protein sequence ID" value="CEK67798.1"/>
    <property type="molecule type" value="Transcribed_RNA"/>
</dbReference>
<feature type="signal peptide" evidence="1">
    <location>
        <begin position="1"/>
        <end position="28"/>
    </location>
</feature>
<reference evidence="2" key="1">
    <citation type="submission" date="2014-12" db="EMBL/GenBank/DDBJ databases">
        <title>Insight into the proteome of Arion vulgaris.</title>
        <authorList>
            <person name="Aradska J."/>
            <person name="Bulat T."/>
            <person name="Smidak R."/>
            <person name="Sarate P."/>
            <person name="Gangsoo J."/>
            <person name="Sialana F."/>
            <person name="Bilban M."/>
            <person name="Lubec G."/>
        </authorList>
    </citation>
    <scope>NUCLEOTIDE SEQUENCE</scope>
    <source>
        <tissue evidence="2">Skin</tissue>
    </source>
</reference>
<feature type="non-terminal residue" evidence="2">
    <location>
        <position position="226"/>
    </location>
</feature>
<name>A0A0B6ZGV8_9EUPU</name>
<evidence type="ECO:0008006" key="3">
    <source>
        <dbReference type="Google" id="ProtNLM"/>
    </source>
</evidence>
<accession>A0A0B6ZGV8</accession>
<keyword evidence="1" id="KW-0732">Signal</keyword>
<dbReference type="AlphaFoldDB" id="A0A0B6ZGV8"/>
<feature type="chain" id="PRO_5002123770" description="Fibrinogen C-terminal domain-containing protein" evidence="1">
    <location>
        <begin position="29"/>
        <end position="226"/>
    </location>
</feature>
<sequence length="226" mass="25574">MTSKEQVPFWKYCPLFVVLACLVRTVPGLDSQEKGAKIPIKTLQDSAFKDLLKVVEKNVDKLTARLTSLETTISSMQFYSIRQFNQISGSLQSTNNDLGTVRKQVNQIEIDGRAQKITLSLLGRDVTELKKSSSDLLSELESSIVYVNENLEKQGDLIKAVLEDTLIKSARETTSQLSKQMEEIALRSETTQTRTVNCTVDLTDLSQHIDLRFAEFKKQTHVHFFK</sequence>
<evidence type="ECO:0000256" key="1">
    <source>
        <dbReference type="SAM" id="SignalP"/>
    </source>
</evidence>
<protein>
    <recommendedName>
        <fullName evidence="3">Fibrinogen C-terminal domain-containing protein</fullName>
    </recommendedName>
</protein>
<organism evidence="2">
    <name type="scientific">Arion vulgaris</name>
    <dbReference type="NCBI Taxonomy" id="1028688"/>
    <lineage>
        <taxon>Eukaryota</taxon>
        <taxon>Metazoa</taxon>
        <taxon>Spiralia</taxon>
        <taxon>Lophotrochozoa</taxon>
        <taxon>Mollusca</taxon>
        <taxon>Gastropoda</taxon>
        <taxon>Heterobranchia</taxon>
        <taxon>Euthyneura</taxon>
        <taxon>Panpulmonata</taxon>
        <taxon>Eupulmonata</taxon>
        <taxon>Stylommatophora</taxon>
        <taxon>Helicina</taxon>
        <taxon>Arionoidea</taxon>
        <taxon>Arionidae</taxon>
        <taxon>Arion</taxon>
    </lineage>
</organism>
<gene>
    <name evidence="2" type="primary">ORF63955</name>
</gene>